<proteinExistence type="predicted"/>
<sequence length="334" mass="37205">MSTSRTTTQTTSDIGSIPVTTGNGNQPPAPTRPTMPSASDEEQELEEQLERNQERLQKLKEKRKAEEAAKKKAEEEAAKRAAEEKKAREEAATRAIQARRLEEEAAEKRRRVAAAAARGRQGPAPSEATTSKQGAEAGDPDDGDDGSDGGDDEDDEDEKAPCERCQIKKIPCLQQEGKRTTIICKPCHDSKVRCSYSGRPVASKQREGRSGERLAVMESQWAQGLADVRSLREATTRTNQYLRQILRRQDEVNGRLIAIENRLLMAGSATPGPSRTVSVKPRVLKRRRVEEETEEEQEEEEEEKEKEGGEDEEKGDKPAPKKARSEKGKEREEM</sequence>
<organism evidence="1 2">
    <name type="scientific">Lentinula aff. lateritia</name>
    <dbReference type="NCBI Taxonomy" id="2804960"/>
    <lineage>
        <taxon>Eukaryota</taxon>
        <taxon>Fungi</taxon>
        <taxon>Dikarya</taxon>
        <taxon>Basidiomycota</taxon>
        <taxon>Agaricomycotina</taxon>
        <taxon>Agaricomycetes</taxon>
        <taxon>Agaricomycetidae</taxon>
        <taxon>Agaricales</taxon>
        <taxon>Marasmiineae</taxon>
        <taxon>Omphalotaceae</taxon>
        <taxon>Lentinula</taxon>
    </lineage>
</organism>
<dbReference type="Proteomes" id="UP001163835">
    <property type="component" value="Unassembled WGS sequence"/>
</dbReference>
<gene>
    <name evidence="1" type="ORF">F5876DRAFT_83758</name>
</gene>
<name>A0ACC1TI58_9AGAR</name>
<evidence type="ECO:0000313" key="2">
    <source>
        <dbReference type="Proteomes" id="UP001163835"/>
    </source>
</evidence>
<comment type="caution">
    <text evidence="1">The sequence shown here is derived from an EMBL/GenBank/DDBJ whole genome shotgun (WGS) entry which is preliminary data.</text>
</comment>
<evidence type="ECO:0000313" key="1">
    <source>
        <dbReference type="EMBL" id="KAJ3804111.1"/>
    </source>
</evidence>
<accession>A0ACC1TI58</accession>
<keyword evidence="2" id="KW-1185">Reference proteome</keyword>
<reference evidence="1" key="1">
    <citation type="submission" date="2022-09" db="EMBL/GenBank/DDBJ databases">
        <title>A Global Phylogenomic Analysis of the Shiitake Genus Lentinula.</title>
        <authorList>
            <consortium name="DOE Joint Genome Institute"/>
            <person name="Sierra-Patev S."/>
            <person name="Min B."/>
            <person name="Naranjo-Ortiz M."/>
            <person name="Looney B."/>
            <person name="Konkel Z."/>
            <person name="Slot J.C."/>
            <person name="Sakamoto Y."/>
            <person name="Steenwyk J.L."/>
            <person name="Rokas A."/>
            <person name="Carro J."/>
            <person name="Camarero S."/>
            <person name="Ferreira P."/>
            <person name="Molpeceres G."/>
            <person name="Ruiz-Duenas F.J."/>
            <person name="Serrano A."/>
            <person name="Henrissat B."/>
            <person name="Drula E."/>
            <person name="Hughes K.W."/>
            <person name="Mata J.L."/>
            <person name="Ishikawa N.K."/>
            <person name="Vargas-Isla R."/>
            <person name="Ushijima S."/>
            <person name="Smith C.A."/>
            <person name="Ahrendt S."/>
            <person name="Andreopoulos W."/>
            <person name="He G."/>
            <person name="Labutti K."/>
            <person name="Lipzen A."/>
            <person name="Ng V."/>
            <person name="Riley R."/>
            <person name="Sandor L."/>
            <person name="Barry K."/>
            <person name="Martinez A.T."/>
            <person name="Xiao Y."/>
            <person name="Gibbons J.G."/>
            <person name="Terashima K."/>
            <person name="Grigoriev I.V."/>
            <person name="Hibbett D.S."/>
        </authorList>
    </citation>
    <scope>NUCLEOTIDE SEQUENCE</scope>
    <source>
        <strain evidence="1">TMI1499</strain>
    </source>
</reference>
<protein>
    <submittedName>
        <fullName evidence="1">Uncharacterized protein</fullName>
    </submittedName>
</protein>
<dbReference type="EMBL" id="MU796294">
    <property type="protein sequence ID" value="KAJ3804111.1"/>
    <property type="molecule type" value="Genomic_DNA"/>
</dbReference>